<feature type="compositionally biased region" description="Gly residues" evidence="1">
    <location>
        <begin position="70"/>
        <end position="87"/>
    </location>
</feature>
<feature type="non-terminal residue" evidence="2">
    <location>
        <position position="152"/>
    </location>
</feature>
<proteinExistence type="predicted"/>
<feature type="region of interest" description="Disordered" evidence="1">
    <location>
        <begin position="24"/>
        <end position="152"/>
    </location>
</feature>
<organism evidence="2">
    <name type="scientific">uncultured Solirubrobacteraceae bacterium</name>
    <dbReference type="NCBI Taxonomy" id="1162706"/>
    <lineage>
        <taxon>Bacteria</taxon>
        <taxon>Bacillati</taxon>
        <taxon>Actinomycetota</taxon>
        <taxon>Thermoleophilia</taxon>
        <taxon>Solirubrobacterales</taxon>
        <taxon>Solirubrobacteraceae</taxon>
        <taxon>environmental samples</taxon>
    </lineage>
</organism>
<feature type="non-terminal residue" evidence="2">
    <location>
        <position position="1"/>
    </location>
</feature>
<keyword evidence="2" id="KW-0560">Oxidoreductase</keyword>
<accession>A0A6J4RGZ2</accession>
<protein>
    <submittedName>
        <fullName evidence="2">3-oxo-5,6-dehydrosuberyl-CoA semialdehyde dehydrogenase / 2-oxepin-2(3H)-ylideneacetyl-CoA hydrolase</fullName>
        <ecNumber evidence="2">1.2.1.91</ecNumber>
        <ecNumber evidence="2">3.3.2.12</ecNumber>
    </submittedName>
</protein>
<reference evidence="2" key="1">
    <citation type="submission" date="2020-02" db="EMBL/GenBank/DDBJ databases">
        <authorList>
            <person name="Meier V. D."/>
        </authorList>
    </citation>
    <scope>NUCLEOTIDE SEQUENCE</scope>
    <source>
        <strain evidence="2">AVDCRST_MAG38</strain>
    </source>
</reference>
<dbReference type="EC" id="3.3.2.12" evidence="2"/>
<name>A0A6J4RGZ2_9ACTN</name>
<dbReference type="EC" id="1.2.1.91" evidence="2"/>
<evidence type="ECO:0000256" key="1">
    <source>
        <dbReference type="SAM" id="MobiDB-lite"/>
    </source>
</evidence>
<keyword evidence="2" id="KW-0378">Hydrolase</keyword>
<dbReference type="AlphaFoldDB" id="A0A6J4RGZ2"/>
<dbReference type="EMBL" id="CADCVJ010000076">
    <property type="protein sequence ID" value="CAA9469471.1"/>
    <property type="molecule type" value="Genomic_DNA"/>
</dbReference>
<dbReference type="GO" id="GO:0016787">
    <property type="term" value="F:hydrolase activity"/>
    <property type="evidence" value="ECO:0007669"/>
    <property type="project" value="UniProtKB-KW"/>
</dbReference>
<sequence length="152" mass="16157">RARRRPRGARVDLRAAGGARLLRPLGRRRAVRRPGAGPGARQLRARQPALREAGLHRRHHPGAARLQEQGGQGRPRGAGAAGRGGVGRRGDQPGPGARGGLHGAHPRAAPRHRRAHRARRRARAGERGARGGHPAGRCREAPARRRAGTGVV</sequence>
<feature type="compositionally biased region" description="Basic residues" evidence="1">
    <location>
        <begin position="104"/>
        <end position="122"/>
    </location>
</feature>
<feature type="compositionally biased region" description="Low complexity" evidence="1">
    <location>
        <begin position="33"/>
        <end position="52"/>
    </location>
</feature>
<dbReference type="GO" id="GO:0016491">
    <property type="term" value="F:oxidoreductase activity"/>
    <property type="evidence" value="ECO:0007669"/>
    <property type="project" value="UniProtKB-KW"/>
</dbReference>
<gene>
    <name evidence="2" type="ORF">AVDCRST_MAG38-1167</name>
</gene>
<evidence type="ECO:0000313" key="2">
    <source>
        <dbReference type="EMBL" id="CAA9469471.1"/>
    </source>
</evidence>